<protein>
    <submittedName>
        <fullName evidence="1">Uncharacterized protein</fullName>
    </submittedName>
</protein>
<gene>
    <name evidence="1" type="ORF">AVEN_28649_1</name>
</gene>
<evidence type="ECO:0000313" key="1">
    <source>
        <dbReference type="EMBL" id="GBM40496.1"/>
    </source>
</evidence>
<comment type="caution">
    <text evidence="1">The sequence shown here is derived from an EMBL/GenBank/DDBJ whole genome shotgun (WGS) entry which is preliminary data.</text>
</comment>
<dbReference type="AlphaFoldDB" id="A0A4Y2FIV7"/>
<dbReference type="EMBL" id="BGPR01000931">
    <property type="protein sequence ID" value="GBM40496.1"/>
    <property type="molecule type" value="Genomic_DNA"/>
</dbReference>
<organism evidence="1 2">
    <name type="scientific">Araneus ventricosus</name>
    <name type="common">Orbweaver spider</name>
    <name type="synonym">Epeira ventricosa</name>
    <dbReference type="NCBI Taxonomy" id="182803"/>
    <lineage>
        <taxon>Eukaryota</taxon>
        <taxon>Metazoa</taxon>
        <taxon>Ecdysozoa</taxon>
        <taxon>Arthropoda</taxon>
        <taxon>Chelicerata</taxon>
        <taxon>Arachnida</taxon>
        <taxon>Araneae</taxon>
        <taxon>Araneomorphae</taxon>
        <taxon>Entelegynae</taxon>
        <taxon>Araneoidea</taxon>
        <taxon>Araneidae</taxon>
        <taxon>Araneus</taxon>
    </lineage>
</organism>
<keyword evidence="2" id="KW-1185">Reference proteome</keyword>
<name>A0A4Y2FIV7_ARAVE</name>
<sequence>MCETRKGQPYLQPRPPDPSDYYLFGPLKKHLAGRHFKTNTEVQEAIIKWYRDLNPDFFYAGSIDWFTDDTNASTTLVTMLKSNMYQCLSTFVSLSDFVNIPFLSEDLLSYFLNHLHNETYQH</sequence>
<reference evidence="1 2" key="1">
    <citation type="journal article" date="2019" name="Sci. Rep.">
        <title>Orb-weaving spider Araneus ventricosus genome elucidates the spidroin gene catalogue.</title>
        <authorList>
            <person name="Kono N."/>
            <person name="Nakamura H."/>
            <person name="Ohtoshi R."/>
            <person name="Moran D.A.P."/>
            <person name="Shinohara A."/>
            <person name="Yoshida Y."/>
            <person name="Fujiwara M."/>
            <person name="Mori M."/>
            <person name="Tomita M."/>
            <person name="Arakawa K."/>
        </authorList>
    </citation>
    <scope>NUCLEOTIDE SEQUENCE [LARGE SCALE GENOMIC DNA]</scope>
</reference>
<dbReference type="InterPro" id="IPR036397">
    <property type="entry name" value="RNaseH_sf"/>
</dbReference>
<proteinExistence type="predicted"/>
<dbReference type="Gene3D" id="3.30.420.10">
    <property type="entry name" value="Ribonuclease H-like superfamily/Ribonuclease H"/>
    <property type="match status" value="1"/>
</dbReference>
<evidence type="ECO:0000313" key="2">
    <source>
        <dbReference type="Proteomes" id="UP000499080"/>
    </source>
</evidence>
<accession>A0A4Y2FIV7</accession>
<dbReference type="OrthoDB" id="10212305at2759"/>
<dbReference type="Proteomes" id="UP000499080">
    <property type="component" value="Unassembled WGS sequence"/>
</dbReference>
<dbReference type="GO" id="GO:0003676">
    <property type="term" value="F:nucleic acid binding"/>
    <property type="evidence" value="ECO:0007669"/>
    <property type="project" value="InterPro"/>
</dbReference>